<organism evidence="1 2">
    <name type="scientific">Dendrobium catenatum</name>
    <dbReference type="NCBI Taxonomy" id="906689"/>
    <lineage>
        <taxon>Eukaryota</taxon>
        <taxon>Viridiplantae</taxon>
        <taxon>Streptophyta</taxon>
        <taxon>Embryophyta</taxon>
        <taxon>Tracheophyta</taxon>
        <taxon>Spermatophyta</taxon>
        <taxon>Magnoliopsida</taxon>
        <taxon>Liliopsida</taxon>
        <taxon>Asparagales</taxon>
        <taxon>Orchidaceae</taxon>
        <taxon>Epidendroideae</taxon>
        <taxon>Malaxideae</taxon>
        <taxon>Dendrobiinae</taxon>
        <taxon>Dendrobium</taxon>
    </lineage>
</organism>
<evidence type="ECO:0000313" key="2">
    <source>
        <dbReference type="Proteomes" id="UP000233837"/>
    </source>
</evidence>
<protein>
    <submittedName>
        <fullName evidence="1">Uncharacterized protein</fullName>
    </submittedName>
</protein>
<dbReference type="EMBL" id="KZ502837">
    <property type="protein sequence ID" value="PKU72422.1"/>
    <property type="molecule type" value="Genomic_DNA"/>
</dbReference>
<proteinExistence type="predicted"/>
<gene>
    <name evidence="1" type="ORF">MA16_Dca017911</name>
</gene>
<dbReference type="PANTHER" id="PTHR35503">
    <property type="entry name" value="OSJNBA0006M15.15 PROTEIN"/>
    <property type="match status" value="1"/>
</dbReference>
<accession>A0A2I0W9T8</accession>
<keyword evidence="2" id="KW-1185">Reference proteome</keyword>
<evidence type="ECO:0000313" key="1">
    <source>
        <dbReference type="EMBL" id="PKU72422.1"/>
    </source>
</evidence>
<dbReference type="AlphaFoldDB" id="A0A2I0W9T8"/>
<reference evidence="1 2" key="2">
    <citation type="journal article" date="2017" name="Nature">
        <title>The Apostasia genome and the evolution of orchids.</title>
        <authorList>
            <person name="Zhang G.Q."/>
            <person name="Liu K.W."/>
            <person name="Li Z."/>
            <person name="Lohaus R."/>
            <person name="Hsiao Y.Y."/>
            <person name="Niu S.C."/>
            <person name="Wang J.Y."/>
            <person name="Lin Y.C."/>
            <person name="Xu Q."/>
            <person name="Chen L.J."/>
            <person name="Yoshida K."/>
            <person name="Fujiwara S."/>
            <person name="Wang Z.W."/>
            <person name="Zhang Y.Q."/>
            <person name="Mitsuda N."/>
            <person name="Wang M."/>
            <person name="Liu G.H."/>
            <person name="Pecoraro L."/>
            <person name="Huang H.X."/>
            <person name="Xiao X.J."/>
            <person name="Lin M."/>
            <person name="Wu X.Y."/>
            <person name="Wu W.L."/>
            <person name="Chen Y.Y."/>
            <person name="Chang S.B."/>
            <person name="Sakamoto S."/>
            <person name="Ohme-Takagi M."/>
            <person name="Yagi M."/>
            <person name="Zeng S.J."/>
            <person name="Shen C.Y."/>
            <person name="Yeh C.M."/>
            <person name="Luo Y.B."/>
            <person name="Tsai W.C."/>
            <person name="Van de Peer Y."/>
            <person name="Liu Z.J."/>
        </authorList>
    </citation>
    <scope>NUCLEOTIDE SEQUENCE [LARGE SCALE GENOMIC DNA]</scope>
    <source>
        <tissue evidence="1">The whole plant</tissue>
    </source>
</reference>
<reference evidence="1 2" key="1">
    <citation type="journal article" date="2016" name="Sci. Rep.">
        <title>The Dendrobium catenatum Lindl. genome sequence provides insights into polysaccharide synthase, floral development and adaptive evolution.</title>
        <authorList>
            <person name="Zhang G.Q."/>
            <person name="Xu Q."/>
            <person name="Bian C."/>
            <person name="Tsai W.C."/>
            <person name="Yeh C.M."/>
            <person name="Liu K.W."/>
            <person name="Yoshida K."/>
            <person name="Zhang L.S."/>
            <person name="Chang S.B."/>
            <person name="Chen F."/>
            <person name="Shi Y."/>
            <person name="Su Y.Y."/>
            <person name="Zhang Y.Q."/>
            <person name="Chen L.J."/>
            <person name="Yin Y."/>
            <person name="Lin M."/>
            <person name="Huang H."/>
            <person name="Deng H."/>
            <person name="Wang Z.W."/>
            <person name="Zhu S.L."/>
            <person name="Zhao X."/>
            <person name="Deng C."/>
            <person name="Niu S.C."/>
            <person name="Huang J."/>
            <person name="Wang M."/>
            <person name="Liu G.H."/>
            <person name="Yang H.J."/>
            <person name="Xiao X.J."/>
            <person name="Hsiao Y.Y."/>
            <person name="Wu W.L."/>
            <person name="Chen Y.Y."/>
            <person name="Mitsuda N."/>
            <person name="Ohme-Takagi M."/>
            <person name="Luo Y.B."/>
            <person name="Van de Peer Y."/>
            <person name="Liu Z.J."/>
        </authorList>
    </citation>
    <scope>NUCLEOTIDE SEQUENCE [LARGE SCALE GENOMIC DNA]</scope>
    <source>
        <tissue evidence="1">The whole plant</tissue>
    </source>
</reference>
<sequence length="221" mass="25456">MYVSQISLKLLSTNYSSFLQNHMVSMSSSSSFHLSTLLNYEFTILKLKNLEIDLSLPGNLFIRYYFKPGSEKTFRVDTKCIPLSSSNSMISLNHKALFECRVNSVGADPSFIEDIKKKKKKMSVMLELRWRRRGYSVFGMKMPAESKVLATVNVPWKEDLVERWVKLERRSRELRGKEIEVLVGMKVWEKEGESGRKEIECDCEGCKFGWMGGDDGDDACF</sequence>
<dbReference type="Proteomes" id="UP000233837">
    <property type="component" value="Unassembled WGS sequence"/>
</dbReference>
<name>A0A2I0W9T8_9ASPA</name>
<dbReference type="PANTHER" id="PTHR35503:SF2">
    <property type="entry name" value="OS04G0455700 PROTEIN"/>
    <property type="match status" value="1"/>
</dbReference>